<evidence type="ECO:0000256" key="1">
    <source>
        <dbReference type="ARBA" id="ARBA00006479"/>
    </source>
</evidence>
<dbReference type="OrthoDB" id="9795247at2"/>
<dbReference type="InterPro" id="IPR043129">
    <property type="entry name" value="ATPase_NBD"/>
</dbReference>
<dbReference type="CDD" id="cd24068">
    <property type="entry name" value="ASKHA_NBD_ROK_FnNanK-like"/>
    <property type="match status" value="1"/>
</dbReference>
<protein>
    <submittedName>
        <fullName evidence="2">ROK family protein</fullName>
    </submittedName>
</protein>
<sequence>MNILVLDIGGTLIKTGICDENGHLTQMKEYPTELQNGEKNIIDKLNNIITGFHDYEAIGVSIAGCVDSEEGYIYSSGNIPDLNGLRLKDVLEKKFCVPVKIENDVNAAALGEKYYGAGKGFNDFLCLTIGTGIGGAIVIDSTIFKGHKGIAAEFGHMITHPRGARCSCGGSGCYETYASATALVKNARKINQKYFNGRIIFAEDNQQDKELERVIHDWVYEVALGLTSLIHIFNPPAIILGGGIMEQEKLVHMISAKVKELALESFSDVKILKASLGNKAGMYGAAQLILNGEYYKSGRNIT</sequence>
<dbReference type="InterPro" id="IPR000600">
    <property type="entry name" value="ROK"/>
</dbReference>
<dbReference type="Pfam" id="PF00480">
    <property type="entry name" value="ROK"/>
    <property type="match status" value="1"/>
</dbReference>
<organism evidence="2 3">
    <name type="scientific">Cytobacillus depressus</name>
    <dbReference type="NCBI Taxonomy" id="1602942"/>
    <lineage>
        <taxon>Bacteria</taxon>
        <taxon>Bacillati</taxon>
        <taxon>Bacillota</taxon>
        <taxon>Bacilli</taxon>
        <taxon>Bacillales</taxon>
        <taxon>Bacillaceae</taxon>
        <taxon>Cytobacillus</taxon>
    </lineage>
</organism>
<dbReference type="RefSeq" id="WP_151535140.1">
    <property type="nucleotide sequence ID" value="NZ_WBOS01000004.1"/>
</dbReference>
<comment type="similarity">
    <text evidence="1">Belongs to the ROK (NagC/XylR) family.</text>
</comment>
<dbReference type="PANTHER" id="PTHR18964">
    <property type="entry name" value="ROK (REPRESSOR, ORF, KINASE) FAMILY"/>
    <property type="match status" value="1"/>
</dbReference>
<reference evidence="2 3" key="1">
    <citation type="journal article" date="2016" name="Antonie Van Leeuwenhoek">
        <title>Bacillus depressus sp. nov., isolated from soil of a sunflower field.</title>
        <authorList>
            <person name="Wei X."/>
            <person name="Xin D."/>
            <person name="Xin Y."/>
            <person name="Zhang H."/>
            <person name="Wang T."/>
            <person name="Zhang J."/>
        </authorList>
    </citation>
    <scope>NUCLEOTIDE SEQUENCE [LARGE SCALE GENOMIC DNA]</scope>
    <source>
        <strain evidence="2 3">BZ1</strain>
    </source>
</reference>
<dbReference type="Proteomes" id="UP000481030">
    <property type="component" value="Unassembled WGS sequence"/>
</dbReference>
<dbReference type="InterPro" id="IPR049874">
    <property type="entry name" value="ROK_cs"/>
</dbReference>
<evidence type="ECO:0000313" key="2">
    <source>
        <dbReference type="EMBL" id="KAB2336336.1"/>
    </source>
</evidence>
<dbReference type="Gene3D" id="3.30.420.40">
    <property type="match status" value="2"/>
</dbReference>
<keyword evidence="3" id="KW-1185">Reference proteome</keyword>
<dbReference type="PROSITE" id="PS01125">
    <property type="entry name" value="ROK"/>
    <property type="match status" value="1"/>
</dbReference>
<dbReference type="SUPFAM" id="SSF53067">
    <property type="entry name" value="Actin-like ATPase domain"/>
    <property type="match status" value="1"/>
</dbReference>
<accession>A0A6L3V7M8</accession>
<comment type="caution">
    <text evidence="2">The sequence shown here is derived from an EMBL/GenBank/DDBJ whole genome shotgun (WGS) entry which is preliminary data.</text>
</comment>
<proteinExistence type="inferred from homology"/>
<dbReference type="AlphaFoldDB" id="A0A6L3V7M8"/>
<dbReference type="EMBL" id="WBOS01000004">
    <property type="protein sequence ID" value="KAB2336336.1"/>
    <property type="molecule type" value="Genomic_DNA"/>
</dbReference>
<dbReference type="PANTHER" id="PTHR18964:SF165">
    <property type="entry name" value="BETA-GLUCOSIDE KINASE"/>
    <property type="match status" value="1"/>
</dbReference>
<gene>
    <name evidence="2" type="ORF">F7731_12700</name>
</gene>
<name>A0A6L3V7M8_9BACI</name>
<evidence type="ECO:0000313" key="3">
    <source>
        <dbReference type="Proteomes" id="UP000481030"/>
    </source>
</evidence>